<sequence length="333" mass="35580">MAALRFGVWGVGTWGEKHARVWRALAQADDGIALVGVHDASPARARAVAEAHGCSAFETADALLAAVDAVSIATPTVAHRAAAERALCAGVHALVEKPLAVTTAEADAVLDAAERAGRLLRVGHVERFNPAMAAARERVREPKFVEAHRLAVFQARSLDIDVVFDLMIHDIDLVLEATGQPPDAISAVGVAVLSDNEDIANARLEFPDGCVANLTASRVSQERLRRIRFFQSDSYLSVDLFGRAAEFLRVDPRARAALAPGGAGLMAALAGIQRRQLDVPEGEPLTLELLAFARELRGEPGGVATGWAGREALRVAETVRAAMRRRMVQWSAT</sequence>
<dbReference type="AlphaFoldDB" id="A0A538TX70"/>
<organism evidence="3 4">
    <name type="scientific">Eiseniibacteriota bacterium</name>
    <dbReference type="NCBI Taxonomy" id="2212470"/>
    <lineage>
        <taxon>Bacteria</taxon>
        <taxon>Candidatus Eiseniibacteriota</taxon>
    </lineage>
</organism>
<dbReference type="Pfam" id="PF22725">
    <property type="entry name" value="GFO_IDH_MocA_C3"/>
    <property type="match status" value="1"/>
</dbReference>
<dbReference type="Gene3D" id="3.40.50.720">
    <property type="entry name" value="NAD(P)-binding Rossmann-like Domain"/>
    <property type="match status" value="1"/>
</dbReference>
<evidence type="ECO:0000313" key="4">
    <source>
        <dbReference type="Proteomes" id="UP000319836"/>
    </source>
</evidence>
<evidence type="ECO:0000259" key="1">
    <source>
        <dbReference type="Pfam" id="PF01408"/>
    </source>
</evidence>
<feature type="domain" description="Gfo/Idh/MocA-like oxidoreductase N-terminal" evidence="1">
    <location>
        <begin position="4"/>
        <end position="124"/>
    </location>
</feature>
<evidence type="ECO:0000259" key="2">
    <source>
        <dbReference type="Pfam" id="PF22725"/>
    </source>
</evidence>
<dbReference type="EMBL" id="VBPA01000410">
    <property type="protein sequence ID" value="TMQ68211.1"/>
    <property type="molecule type" value="Genomic_DNA"/>
</dbReference>
<feature type="domain" description="GFO/IDH/MocA-like oxidoreductase" evidence="2">
    <location>
        <begin position="161"/>
        <end position="230"/>
    </location>
</feature>
<evidence type="ECO:0000313" key="3">
    <source>
        <dbReference type="EMBL" id="TMQ68211.1"/>
    </source>
</evidence>
<protein>
    <submittedName>
        <fullName evidence="3">Gfo/Idh/MocA family oxidoreductase</fullName>
    </submittedName>
</protein>
<reference evidence="3 4" key="1">
    <citation type="journal article" date="2019" name="Nat. Microbiol.">
        <title>Mediterranean grassland soil C-N compound turnover is dependent on rainfall and depth, and is mediated by genomically divergent microorganisms.</title>
        <authorList>
            <person name="Diamond S."/>
            <person name="Andeer P.F."/>
            <person name="Li Z."/>
            <person name="Crits-Christoph A."/>
            <person name="Burstein D."/>
            <person name="Anantharaman K."/>
            <person name="Lane K.R."/>
            <person name="Thomas B.C."/>
            <person name="Pan C."/>
            <person name="Northen T.R."/>
            <person name="Banfield J.F."/>
        </authorList>
    </citation>
    <scope>NUCLEOTIDE SEQUENCE [LARGE SCALE GENOMIC DNA]</scope>
    <source>
        <strain evidence="3">WS_10</strain>
    </source>
</reference>
<gene>
    <name evidence="3" type="ORF">E6K80_14405</name>
</gene>
<dbReference type="GO" id="GO:0000166">
    <property type="term" value="F:nucleotide binding"/>
    <property type="evidence" value="ECO:0007669"/>
    <property type="project" value="InterPro"/>
</dbReference>
<proteinExistence type="predicted"/>
<dbReference type="InterPro" id="IPR055170">
    <property type="entry name" value="GFO_IDH_MocA-like_dom"/>
</dbReference>
<dbReference type="PANTHER" id="PTHR43377">
    <property type="entry name" value="BILIVERDIN REDUCTASE A"/>
    <property type="match status" value="1"/>
</dbReference>
<dbReference type="SUPFAM" id="SSF55347">
    <property type="entry name" value="Glyceraldehyde-3-phosphate dehydrogenase-like, C-terminal domain"/>
    <property type="match status" value="1"/>
</dbReference>
<dbReference type="InterPro" id="IPR051450">
    <property type="entry name" value="Gfo/Idh/MocA_Oxidoreductases"/>
</dbReference>
<comment type="caution">
    <text evidence="3">The sequence shown here is derived from an EMBL/GenBank/DDBJ whole genome shotgun (WGS) entry which is preliminary data.</text>
</comment>
<dbReference type="PANTHER" id="PTHR43377:SF1">
    <property type="entry name" value="BILIVERDIN REDUCTASE A"/>
    <property type="match status" value="1"/>
</dbReference>
<accession>A0A538TX70</accession>
<dbReference type="InterPro" id="IPR036291">
    <property type="entry name" value="NAD(P)-bd_dom_sf"/>
</dbReference>
<dbReference type="Gene3D" id="3.30.360.10">
    <property type="entry name" value="Dihydrodipicolinate Reductase, domain 2"/>
    <property type="match status" value="1"/>
</dbReference>
<name>A0A538TX70_UNCEI</name>
<dbReference type="Proteomes" id="UP000319836">
    <property type="component" value="Unassembled WGS sequence"/>
</dbReference>
<dbReference type="SUPFAM" id="SSF51735">
    <property type="entry name" value="NAD(P)-binding Rossmann-fold domains"/>
    <property type="match status" value="1"/>
</dbReference>
<dbReference type="Pfam" id="PF01408">
    <property type="entry name" value="GFO_IDH_MocA"/>
    <property type="match status" value="1"/>
</dbReference>
<dbReference type="InterPro" id="IPR000683">
    <property type="entry name" value="Gfo/Idh/MocA-like_OxRdtase_N"/>
</dbReference>